<dbReference type="InterPro" id="IPR003838">
    <property type="entry name" value="ABC3_permease_C"/>
</dbReference>
<dbReference type="GO" id="GO:0044874">
    <property type="term" value="P:lipoprotein localization to outer membrane"/>
    <property type="evidence" value="ECO:0007669"/>
    <property type="project" value="TreeGrafter"/>
</dbReference>
<keyword evidence="5 6" id="KW-0472">Membrane</keyword>
<evidence type="ECO:0000313" key="8">
    <source>
        <dbReference type="EMBL" id="SUZ68137.1"/>
    </source>
</evidence>
<evidence type="ECO:0000256" key="5">
    <source>
        <dbReference type="ARBA" id="ARBA00023136"/>
    </source>
</evidence>
<evidence type="ECO:0000256" key="3">
    <source>
        <dbReference type="ARBA" id="ARBA00022692"/>
    </source>
</evidence>
<dbReference type="EMBL" id="UINC01001031">
    <property type="protein sequence ID" value="SUZ68137.1"/>
    <property type="molecule type" value="Genomic_DNA"/>
</dbReference>
<accession>A0A381PPW2</accession>
<dbReference type="PANTHER" id="PTHR30489">
    <property type="entry name" value="LIPOPROTEIN-RELEASING SYSTEM TRANSMEMBRANE PROTEIN LOLE"/>
    <property type="match status" value="1"/>
</dbReference>
<feature type="domain" description="ABC3 transporter permease C-terminal" evidence="7">
    <location>
        <begin position="246"/>
        <end position="376"/>
    </location>
</feature>
<dbReference type="GO" id="GO:0098797">
    <property type="term" value="C:plasma membrane protein complex"/>
    <property type="evidence" value="ECO:0007669"/>
    <property type="project" value="TreeGrafter"/>
</dbReference>
<keyword evidence="3 6" id="KW-0812">Transmembrane</keyword>
<comment type="subcellular location">
    <subcellularLocation>
        <location evidence="1">Cell membrane</location>
        <topology evidence="1">Multi-pass membrane protein</topology>
    </subcellularLocation>
</comment>
<reference evidence="8" key="1">
    <citation type="submission" date="2018-05" db="EMBL/GenBank/DDBJ databases">
        <authorList>
            <person name="Lanie J.A."/>
            <person name="Ng W.-L."/>
            <person name="Kazmierczak K.M."/>
            <person name="Andrzejewski T.M."/>
            <person name="Davidsen T.M."/>
            <person name="Wayne K.J."/>
            <person name="Tettelin H."/>
            <person name="Glass J.I."/>
            <person name="Rusch D."/>
            <person name="Podicherti R."/>
            <person name="Tsui H.-C.T."/>
            <person name="Winkler M.E."/>
        </authorList>
    </citation>
    <scope>NUCLEOTIDE SEQUENCE</scope>
</reference>
<evidence type="ECO:0000256" key="1">
    <source>
        <dbReference type="ARBA" id="ARBA00004651"/>
    </source>
</evidence>
<evidence type="ECO:0000256" key="6">
    <source>
        <dbReference type="SAM" id="Phobius"/>
    </source>
</evidence>
<evidence type="ECO:0000256" key="2">
    <source>
        <dbReference type="ARBA" id="ARBA00022475"/>
    </source>
</evidence>
<organism evidence="8">
    <name type="scientific">marine metagenome</name>
    <dbReference type="NCBI Taxonomy" id="408172"/>
    <lineage>
        <taxon>unclassified sequences</taxon>
        <taxon>metagenomes</taxon>
        <taxon>ecological metagenomes</taxon>
    </lineage>
</organism>
<feature type="transmembrane region" description="Helical" evidence="6">
    <location>
        <begin position="349"/>
        <end position="369"/>
    </location>
</feature>
<dbReference type="AlphaFoldDB" id="A0A381PPW2"/>
<feature type="transmembrane region" description="Helical" evidence="6">
    <location>
        <begin position="287"/>
        <end position="314"/>
    </location>
</feature>
<gene>
    <name evidence="8" type="ORF">METZ01_LOCUS20991</name>
</gene>
<proteinExistence type="predicted"/>
<evidence type="ECO:0000259" key="7">
    <source>
        <dbReference type="Pfam" id="PF02687"/>
    </source>
</evidence>
<dbReference type="InterPro" id="IPR051447">
    <property type="entry name" value="Lipoprotein-release_system"/>
</dbReference>
<sequence>MSVIFGILGGIIMIAISYGLNEERMNNAVDTYLSHIQIHNKSFSDDYNIKFKIDNLPQIEKAINNDDRVVSYSKRIILNGMLSNSNGSYSIQVKGINPSEEIKVTNTYEKIIEGEYFKSKRDNTILVGKKLADRLNLKIKSKVVITFQDENYDLTSLLYRVEGIFRSGNSRYDGANVFVRNLSITKNIPNFSGFHEMPILLTDIELRDEVKNELIPYSSNNIVEAWDDISKDLAYANEMLAAVLYIFMMIILIGLSFGIVNTMLMAILERKREIGMLMSIGMNRYKIFLMICFETIFLSLVALPFGLLSSYFIVEYYSVVGIDLSVVEAGLENFGVGTRLYFKVPDEQYYIVAIMVFIISIISSIFPSLRALKINPVEATKTF</sequence>
<name>A0A381PPW2_9ZZZZ</name>
<protein>
    <recommendedName>
        <fullName evidence="7">ABC3 transporter permease C-terminal domain-containing protein</fullName>
    </recommendedName>
</protein>
<keyword evidence="2" id="KW-1003">Cell membrane</keyword>
<keyword evidence="4 6" id="KW-1133">Transmembrane helix</keyword>
<dbReference type="Pfam" id="PF02687">
    <property type="entry name" value="FtsX"/>
    <property type="match status" value="1"/>
</dbReference>
<feature type="transmembrane region" description="Helical" evidence="6">
    <location>
        <begin position="239"/>
        <end position="267"/>
    </location>
</feature>
<dbReference type="PANTHER" id="PTHR30489:SF0">
    <property type="entry name" value="LIPOPROTEIN-RELEASING SYSTEM TRANSMEMBRANE PROTEIN LOLE"/>
    <property type="match status" value="1"/>
</dbReference>
<evidence type="ECO:0000256" key="4">
    <source>
        <dbReference type="ARBA" id="ARBA00022989"/>
    </source>
</evidence>